<evidence type="ECO:0000313" key="2">
    <source>
        <dbReference type="Proteomes" id="UP000002675"/>
    </source>
</evidence>
<accession>Q7MQJ9</accession>
<dbReference type="HOGENOM" id="CLU_2438227_0_0_6"/>
<reference evidence="1 2" key="1">
    <citation type="journal article" date="2003" name="Genome Res.">
        <title>Comparative genome analysis of Vibrio vulnificus, a marine pathogen.</title>
        <authorList>
            <person name="Chen C.Y."/>
            <person name="Wu K.M."/>
            <person name="Chang Y.C."/>
            <person name="Chang C.H."/>
            <person name="Tsai H.C."/>
            <person name="Liao T.L."/>
            <person name="Liu Y.M."/>
            <person name="Chen H.J."/>
            <person name="Shen A.B."/>
            <person name="Li J.C."/>
            <person name="Su T.L."/>
            <person name="Shao C.P."/>
            <person name="Lee C.T."/>
            <person name="Hor L.I."/>
            <person name="Tsai S.F."/>
        </authorList>
    </citation>
    <scope>NUCLEOTIDE SEQUENCE [LARGE SCALE GENOMIC DNA]</scope>
    <source>
        <strain evidence="1 2">YJ016</strain>
    </source>
</reference>
<dbReference type="EMBL" id="BA000037">
    <property type="protein sequence ID" value="BAC92773.1"/>
    <property type="molecule type" value="Genomic_DNA"/>
</dbReference>
<dbReference type="KEGG" id="vvy:VV0008"/>
<proteinExistence type="predicted"/>
<dbReference type="Proteomes" id="UP000002675">
    <property type="component" value="Chromosome I"/>
</dbReference>
<sequence>MVMSAPNHLIEICSTVPSARISARALLTSPCSFTPRSLFTNGHALAMVSNGSPANCSGKPVFLISSSADRRSITNASARPNATSCSMPVS</sequence>
<gene>
    <name evidence="1" type="ordered locus">VV0008</name>
</gene>
<name>Q7MQJ9_VIBVY</name>
<dbReference type="AlphaFoldDB" id="Q7MQJ9"/>
<evidence type="ECO:0000313" key="1">
    <source>
        <dbReference type="EMBL" id="BAC92773.1"/>
    </source>
</evidence>
<protein>
    <submittedName>
        <fullName evidence="1">Uncharacterized protein</fullName>
    </submittedName>
</protein>
<organism evidence="1 2">
    <name type="scientific">Vibrio vulnificus (strain YJ016)</name>
    <dbReference type="NCBI Taxonomy" id="196600"/>
    <lineage>
        <taxon>Bacteria</taxon>
        <taxon>Pseudomonadati</taxon>
        <taxon>Pseudomonadota</taxon>
        <taxon>Gammaproteobacteria</taxon>
        <taxon>Vibrionales</taxon>
        <taxon>Vibrionaceae</taxon>
        <taxon>Vibrio</taxon>
    </lineage>
</organism>